<dbReference type="RefSeq" id="WP_275773689.1">
    <property type="nucleotide sequence ID" value="NZ_BAABDE010000008.1"/>
</dbReference>
<evidence type="ECO:0000313" key="3">
    <source>
        <dbReference type="Proteomes" id="UP001501009"/>
    </source>
</evidence>
<proteinExistence type="predicted"/>
<organism evidence="2 3">
    <name type="scientific">Streptomyces coacervatus</name>
    <dbReference type="NCBI Taxonomy" id="647381"/>
    <lineage>
        <taxon>Bacteria</taxon>
        <taxon>Bacillati</taxon>
        <taxon>Actinomycetota</taxon>
        <taxon>Actinomycetes</taxon>
        <taxon>Kitasatosporales</taxon>
        <taxon>Streptomycetaceae</taxon>
        <taxon>Streptomyces</taxon>
    </lineage>
</organism>
<comment type="caution">
    <text evidence="2">The sequence shown here is derived from an EMBL/GenBank/DDBJ whole genome shotgun (WGS) entry which is preliminary data.</text>
</comment>
<keyword evidence="3" id="KW-1185">Reference proteome</keyword>
<dbReference type="EMBL" id="BAABDE010000008">
    <property type="protein sequence ID" value="GAA3784797.1"/>
    <property type="molecule type" value="Genomic_DNA"/>
</dbReference>
<reference evidence="3" key="1">
    <citation type="journal article" date="2019" name="Int. J. Syst. Evol. Microbiol.">
        <title>The Global Catalogue of Microorganisms (GCM) 10K type strain sequencing project: providing services to taxonomists for standard genome sequencing and annotation.</title>
        <authorList>
            <consortium name="The Broad Institute Genomics Platform"/>
            <consortium name="The Broad Institute Genome Sequencing Center for Infectious Disease"/>
            <person name="Wu L."/>
            <person name="Ma J."/>
        </authorList>
    </citation>
    <scope>NUCLEOTIDE SEQUENCE [LARGE SCALE GENOMIC DNA]</scope>
    <source>
        <strain evidence="3">JCM 17138</strain>
    </source>
</reference>
<feature type="region of interest" description="Disordered" evidence="1">
    <location>
        <begin position="1"/>
        <end position="20"/>
    </location>
</feature>
<gene>
    <name evidence="2" type="ORF">GCM10022403_019390</name>
</gene>
<protein>
    <submittedName>
        <fullName evidence="2">Uncharacterized protein</fullName>
    </submittedName>
</protein>
<accession>A0ABP7H873</accession>
<evidence type="ECO:0000313" key="2">
    <source>
        <dbReference type="EMBL" id="GAA3784797.1"/>
    </source>
</evidence>
<sequence>MGDLIPRPLPRKVRPGKQPTGMLGALDGTFEGAASAADAVEFLDFGITRRIRRAVRGAGLAGGWASLAGQFAIAVRTRPEGRNDYDNEKALMVFTDRRVLLMCTVSTKKVPLFGKVPPGTQLREARQLCEIPPGKLEQVVIRHTPLSNRVDLHFADGSIAALEVEAQQARALEALSQGIAPPPQP</sequence>
<name>A0ABP7H873_9ACTN</name>
<evidence type="ECO:0000256" key="1">
    <source>
        <dbReference type="SAM" id="MobiDB-lite"/>
    </source>
</evidence>
<dbReference type="Proteomes" id="UP001501009">
    <property type="component" value="Unassembled WGS sequence"/>
</dbReference>